<comment type="caution">
    <text evidence="1">The sequence shown here is derived from an EMBL/GenBank/DDBJ whole genome shotgun (WGS) entry which is preliminary data.</text>
</comment>
<dbReference type="Gene3D" id="3.30.2130.10">
    <property type="entry name" value="VC0802-like"/>
    <property type="match status" value="1"/>
</dbReference>
<dbReference type="AlphaFoldDB" id="A0A538T6Z4"/>
<gene>
    <name evidence="1" type="ORF">E6K76_04800</name>
</gene>
<accession>A0A538T6Z4</accession>
<organism evidence="1 2">
    <name type="scientific">Eiseniibacteriota bacterium</name>
    <dbReference type="NCBI Taxonomy" id="2212470"/>
    <lineage>
        <taxon>Bacteria</taxon>
        <taxon>Candidatus Eiseniibacteriota</taxon>
    </lineage>
</organism>
<dbReference type="EMBL" id="VBOW01000022">
    <property type="protein sequence ID" value="TMQ59389.1"/>
    <property type="molecule type" value="Genomic_DNA"/>
</dbReference>
<name>A0A538T6Z4_UNCEI</name>
<evidence type="ECO:0008006" key="3">
    <source>
        <dbReference type="Google" id="ProtNLM"/>
    </source>
</evidence>
<reference evidence="1 2" key="1">
    <citation type="journal article" date="2019" name="Nat. Microbiol.">
        <title>Mediterranean grassland soil C-N compound turnover is dependent on rainfall and depth, and is mediated by genomically divergent microorganisms.</title>
        <authorList>
            <person name="Diamond S."/>
            <person name="Andeer P.F."/>
            <person name="Li Z."/>
            <person name="Crits-Christoph A."/>
            <person name="Burstein D."/>
            <person name="Anantharaman K."/>
            <person name="Lane K.R."/>
            <person name="Thomas B.C."/>
            <person name="Pan C."/>
            <person name="Northen T.R."/>
            <person name="Banfield J.F."/>
        </authorList>
    </citation>
    <scope>NUCLEOTIDE SEQUENCE [LARGE SCALE GENOMIC DNA]</scope>
    <source>
        <strain evidence="1">WS_6</strain>
    </source>
</reference>
<evidence type="ECO:0000313" key="2">
    <source>
        <dbReference type="Proteomes" id="UP000316852"/>
    </source>
</evidence>
<dbReference type="Proteomes" id="UP000316852">
    <property type="component" value="Unassembled WGS sequence"/>
</dbReference>
<sequence length="138" mass="15029">MADRVRKVSYCYPIVPHRSGQGARVLGEIRKAGVNLLAHVGFPVGGGRAQLDLMTHDMARLRAVARKNHWRLSTIKRAFLVQGNDRVGAVHAHFQRLADANVNVTAAAGVAAGKGRYGLILWVKPRDYGRAAKALRAV</sequence>
<proteinExistence type="predicted"/>
<protein>
    <recommendedName>
        <fullName evidence="3">ACT domain-containing protein</fullName>
    </recommendedName>
</protein>
<evidence type="ECO:0000313" key="1">
    <source>
        <dbReference type="EMBL" id="TMQ59389.1"/>
    </source>
</evidence>